<evidence type="ECO:0000259" key="9">
    <source>
        <dbReference type="PROSITE" id="PS50865"/>
    </source>
</evidence>
<evidence type="ECO:0000313" key="10">
    <source>
        <dbReference type="EMBL" id="CEH16105.1"/>
    </source>
</evidence>
<evidence type="ECO:0000256" key="4">
    <source>
        <dbReference type="ARBA" id="ARBA00022723"/>
    </source>
</evidence>
<dbReference type="InterPro" id="IPR002893">
    <property type="entry name" value="Znf_MYND"/>
</dbReference>
<evidence type="ECO:0000313" key="11">
    <source>
        <dbReference type="Proteomes" id="UP000054845"/>
    </source>
</evidence>
<feature type="compositionally biased region" description="Low complexity" evidence="8">
    <location>
        <begin position="755"/>
        <end position="769"/>
    </location>
</feature>
<dbReference type="Gene3D" id="6.10.140.2220">
    <property type="match status" value="1"/>
</dbReference>
<sequence length="1377" mass="147657">MRESNFSNAAQNKACICVSAAVYDRRALDCTAKLPLINSLNHLAYLTSTSPRVREMVTVDSGLERLIRILRDVPKASGVGSSRGTTTKEMHAIWQWSLAFQCVVNIGVRGSEAVRTRVVEAGMVPITIKVLESHLLLAELARAEQHKLDVEQKRREWLDDDTRRGALHEELILDAATAALAARRSADEASSASTLSLPASGHTTRDGVRHTHLTTRVANQDLASRPSTPAEGEVSVAPTIFQRRGAAVPMPILGDLGSGMVVDVDQAQQSVNMTATSPSSSADDIPATLDMSRSASTSSATPLTANRAGTLTNVSSVEDFAASGSGSEGAEDAEMSFADEAEGDEADHEYDRASAPASFASQEGDANSRTADMDERQTPRPSRRVLAPLGTLSQGDAGRSVTSSTDATVNPFHGNGEVSRQHAVRIPILPTEQPIASTPRGPREQLTSPTPRGQQHALSGRPTRQHAGPVGSADPQSAPGQLDTRERPFATPTQALEERLNAAAPTETQRLQARTGGADLQAQPTIRPEFAATTPRGPNAAFIDRARTQRSQLGDIIYREEEVLLSLQLLAYLSKYAHVRALFHHSELATHALPGSLEELDSLYGLRRGADGSSRGKSWDPHQPTKPNVFSIAEAYTLRGSRSGSATPTSHLRLAQEIQYWAGVIMRNACRKDEARGGIRQCANMLCGKWEAFPREFAKCRRCRKAKYCSKQCQSKGWSTGHRFWCSARSDDVEAREKASSAAISATVTGPQRAAAEVADAAQAGADVAQPHRHETARQNLAHAATHHDRPPRFFEAETRQEFLDATHLHTPVIDSDGVTALRPRPSGLPQRLAAQHPGRASPHVRPSSSSSTRTSLTSDASDDERERQARSGEGSVNPSPLSRTSTGHDEDALGHSQPAPPQRTDLAGRPLPPPVIAQHDGAAGLNQDLMALGGRLTPNIEEAVDTAAAFGTGDFDQMMWRGRTPAPSDAGEDGGGTEDEQVRPRRDHLRHLRYRTETESGADDESASANEASSNPVHATLARQPHRFASVAAGNVPIVSHHVSMRSAGVEAPPPHLFAGSSSGIGAGLGVSSASTASASNRRAHAYGGLGVRRLPTGPASAYLPRSASGLASAPAFARNFRSEEDDDDEERDSESHVQQQLPSNLAVTSRPDQRESVDGTTRVQPSARTSPMQRSTSGSASWTWQQHSNISPPSFWQDGDADMTEQVVVSRCEGDDCCTSQGADVGACTPNQWHDATTATMHQSSDIQNYRVARALAETVSAPSGSALTSVNSITSDEHIVGWEDHGGFPVPIYAHQVAAKNRKRNFATFRRQEASTQFSATAWNAPKNRLSPPTMPTSVFEPIDAPTFSGRLHRNGVGAAYRIDASAMDVDAER</sequence>
<dbReference type="GO" id="GO:0008270">
    <property type="term" value="F:zinc ion binding"/>
    <property type="evidence" value="ECO:0007669"/>
    <property type="project" value="UniProtKB-KW"/>
</dbReference>
<feature type="compositionally biased region" description="Low complexity" evidence="8">
    <location>
        <begin position="292"/>
        <end position="304"/>
    </location>
</feature>
<proteinExistence type="inferred from homology"/>
<organism evidence="10 11">
    <name type="scientific">Ceraceosorus bombacis</name>
    <dbReference type="NCBI Taxonomy" id="401625"/>
    <lineage>
        <taxon>Eukaryota</taxon>
        <taxon>Fungi</taxon>
        <taxon>Dikarya</taxon>
        <taxon>Basidiomycota</taxon>
        <taxon>Ustilaginomycotina</taxon>
        <taxon>Exobasidiomycetes</taxon>
        <taxon>Ceraceosorales</taxon>
        <taxon>Ceraceosoraceae</taxon>
        <taxon>Ceraceosorus</taxon>
    </lineage>
</organism>
<dbReference type="EMBL" id="CCYA01000278">
    <property type="protein sequence ID" value="CEH16105.1"/>
    <property type="molecule type" value="Genomic_DNA"/>
</dbReference>
<evidence type="ECO:0000256" key="8">
    <source>
        <dbReference type="SAM" id="MobiDB-lite"/>
    </source>
</evidence>
<feature type="region of interest" description="Disordered" evidence="8">
    <location>
        <begin position="755"/>
        <end position="775"/>
    </location>
</feature>
<evidence type="ECO:0000256" key="7">
    <source>
        <dbReference type="PROSITE-ProRule" id="PRU00134"/>
    </source>
</evidence>
<feature type="compositionally biased region" description="Polar residues" evidence="8">
    <location>
        <begin position="272"/>
        <end position="282"/>
    </location>
</feature>
<dbReference type="OrthoDB" id="5594178at2759"/>
<feature type="region of interest" description="Disordered" evidence="8">
    <location>
        <begin position="958"/>
        <end position="1017"/>
    </location>
</feature>
<reference evidence="10 11" key="1">
    <citation type="submission" date="2014-09" db="EMBL/GenBank/DDBJ databases">
        <authorList>
            <person name="Magalhaes I.L.F."/>
            <person name="Oliveira U."/>
            <person name="Santos F.R."/>
            <person name="Vidigal T.H.D.A."/>
            <person name="Brescovit A.D."/>
            <person name="Santos A.J."/>
        </authorList>
    </citation>
    <scope>NUCLEOTIDE SEQUENCE [LARGE SCALE GENOMIC DNA]</scope>
</reference>
<keyword evidence="5 7" id="KW-0863">Zinc-finger</keyword>
<name>A0A0P1BIY1_9BASI</name>
<dbReference type="GO" id="GO:0007163">
    <property type="term" value="P:establishment or maintenance of cell polarity"/>
    <property type="evidence" value="ECO:0007669"/>
    <property type="project" value="TreeGrafter"/>
</dbReference>
<dbReference type="GO" id="GO:1990304">
    <property type="term" value="C:MUB1-RAD6-UBR2 ubiquitin ligase complex"/>
    <property type="evidence" value="ECO:0007669"/>
    <property type="project" value="TreeGrafter"/>
</dbReference>
<dbReference type="Pfam" id="PF01753">
    <property type="entry name" value="zf-MYND"/>
    <property type="match status" value="1"/>
</dbReference>
<evidence type="ECO:0000256" key="6">
    <source>
        <dbReference type="ARBA" id="ARBA00022833"/>
    </source>
</evidence>
<feature type="compositionally biased region" description="Polar residues" evidence="8">
    <location>
        <begin position="217"/>
        <end position="227"/>
    </location>
</feature>
<feature type="region of interest" description="Disordered" evidence="8">
    <location>
        <begin position="189"/>
        <end position="211"/>
    </location>
</feature>
<evidence type="ECO:0000256" key="1">
    <source>
        <dbReference type="ARBA" id="ARBA00004496"/>
    </source>
</evidence>
<dbReference type="InterPro" id="IPR051664">
    <property type="entry name" value="MYND-type_zinc_finger"/>
</dbReference>
<protein>
    <submittedName>
        <fullName evidence="10">Related to protein</fullName>
    </submittedName>
</protein>
<feature type="region of interest" description="Disordered" evidence="8">
    <location>
        <begin position="1123"/>
        <end position="1191"/>
    </location>
</feature>
<feature type="compositionally biased region" description="Low complexity" evidence="8">
    <location>
        <begin position="189"/>
        <end position="200"/>
    </location>
</feature>
<feature type="region of interest" description="Disordered" evidence="8">
    <location>
        <begin position="217"/>
        <end position="236"/>
    </location>
</feature>
<feature type="compositionally biased region" description="Polar residues" evidence="8">
    <location>
        <begin position="445"/>
        <end position="457"/>
    </location>
</feature>
<feature type="region of interest" description="Disordered" evidence="8">
    <location>
        <begin position="815"/>
        <end position="920"/>
    </location>
</feature>
<accession>A0A0P1BIY1</accession>
<evidence type="ECO:0000256" key="3">
    <source>
        <dbReference type="ARBA" id="ARBA00022490"/>
    </source>
</evidence>
<keyword evidence="4" id="KW-0479">Metal-binding</keyword>
<dbReference type="SUPFAM" id="SSF144232">
    <property type="entry name" value="HIT/MYND zinc finger-like"/>
    <property type="match status" value="1"/>
</dbReference>
<evidence type="ECO:0000256" key="2">
    <source>
        <dbReference type="ARBA" id="ARBA00010655"/>
    </source>
</evidence>
<dbReference type="GO" id="GO:0005737">
    <property type="term" value="C:cytoplasm"/>
    <property type="evidence" value="ECO:0007669"/>
    <property type="project" value="UniProtKB-SubCell"/>
</dbReference>
<keyword evidence="11" id="KW-1185">Reference proteome</keyword>
<dbReference type="PANTHER" id="PTHR47442:SF1">
    <property type="entry name" value="MYND-TYPE ZINC FINGER PROTEIN MUB1"/>
    <property type="match status" value="1"/>
</dbReference>
<feature type="region of interest" description="Disordered" evidence="8">
    <location>
        <begin position="272"/>
        <end position="304"/>
    </location>
</feature>
<feature type="compositionally biased region" description="Acidic residues" evidence="8">
    <location>
        <begin position="971"/>
        <end position="980"/>
    </location>
</feature>
<dbReference type="GO" id="GO:0006511">
    <property type="term" value="P:ubiquitin-dependent protein catabolic process"/>
    <property type="evidence" value="ECO:0007669"/>
    <property type="project" value="TreeGrafter"/>
</dbReference>
<feature type="compositionally biased region" description="Polar residues" evidence="8">
    <location>
        <begin position="875"/>
        <end position="886"/>
    </location>
</feature>
<keyword evidence="3" id="KW-0963">Cytoplasm</keyword>
<feature type="compositionally biased region" description="Acidic residues" evidence="8">
    <location>
        <begin position="1125"/>
        <end position="1134"/>
    </location>
</feature>
<feature type="region of interest" description="Disordered" evidence="8">
    <location>
        <begin position="341"/>
        <end position="485"/>
    </location>
</feature>
<feature type="compositionally biased region" description="Polar residues" evidence="8">
    <location>
        <begin position="1138"/>
        <end position="1149"/>
    </location>
</feature>
<dbReference type="PANTHER" id="PTHR47442">
    <property type="entry name" value="MYND-TYPE ZINC FINGER PROTEIN MUB1"/>
    <property type="match status" value="1"/>
</dbReference>
<feature type="compositionally biased region" description="Low complexity" evidence="8">
    <location>
        <begin position="848"/>
        <end position="860"/>
    </location>
</feature>
<dbReference type="PROSITE" id="PS50865">
    <property type="entry name" value="ZF_MYND_2"/>
    <property type="match status" value="1"/>
</dbReference>
<dbReference type="Proteomes" id="UP000054845">
    <property type="component" value="Unassembled WGS sequence"/>
</dbReference>
<feature type="compositionally biased region" description="Polar residues" evidence="8">
    <location>
        <begin position="1160"/>
        <end position="1191"/>
    </location>
</feature>
<feature type="compositionally biased region" description="Polar residues" evidence="8">
    <location>
        <begin position="359"/>
        <end position="370"/>
    </location>
</feature>
<evidence type="ECO:0000256" key="5">
    <source>
        <dbReference type="ARBA" id="ARBA00022771"/>
    </source>
</evidence>
<comment type="similarity">
    <text evidence="2">Belongs to the MUB1/samB family.</text>
</comment>
<comment type="subcellular location">
    <subcellularLocation>
        <location evidence="1">Cytoplasm</location>
    </subcellularLocation>
</comment>
<feature type="domain" description="MYND-type" evidence="9">
    <location>
        <begin position="684"/>
        <end position="726"/>
    </location>
</feature>
<keyword evidence="6" id="KW-0862">Zinc</keyword>